<dbReference type="GO" id="GO:0006298">
    <property type="term" value="P:mismatch repair"/>
    <property type="evidence" value="ECO:0007669"/>
    <property type="project" value="InterPro"/>
</dbReference>
<proteinExistence type="predicted"/>
<dbReference type="Gene3D" id="6.10.140.80">
    <property type="match status" value="1"/>
</dbReference>
<dbReference type="EMBL" id="BRXZ01002343">
    <property type="protein sequence ID" value="GMH60172.1"/>
    <property type="molecule type" value="Genomic_DNA"/>
</dbReference>
<dbReference type="InterPro" id="IPR036678">
    <property type="entry name" value="MutS_con_dom_sf"/>
</dbReference>
<dbReference type="SUPFAM" id="SSF53150">
    <property type="entry name" value="DNA repair protein MutS, domain II"/>
    <property type="match status" value="1"/>
</dbReference>
<evidence type="ECO:0000256" key="1">
    <source>
        <dbReference type="SAM" id="MobiDB-lite"/>
    </source>
</evidence>
<reference evidence="2" key="1">
    <citation type="submission" date="2022-07" db="EMBL/GenBank/DDBJ databases">
        <title>Genome analysis of Parmales, a sister group of diatoms, reveals the evolutionary specialization of diatoms from phago-mixotrophs to photoautotrophs.</title>
        <authorList>
            <person name="Ban H."/>
            <person name="Sato S."/>
            <person name="Yoshikawa S."/>
            <person name="Kazumasa Y."/>
            <person name="Nakamura Y."/>
            <person name="Ichinomiya M."/>
            <person name="Saitoh K."/>
            <person name="Sato N."/>
            <person name="Blanc-Mathieu R."/>
            <person name="Endo H."/>
            <person name="Kuwata A."/>
            <person name="Ogata H."/>
        </authorList>
    </citation>
    <scope>NUCLEOTIDE SEQUENCE</scope>
</reference>
<dbReference type="AlphaFoldDB" id="A0A9W6ZZI3"/>
<protein>
    <submittedName>
        <fullName evidence="2">Uncharacterized protein</fullName>
    </submittedName>
</protein>
<evidence type="ECO:0000313" key="3">
    <source>
        <dbReference type="Proteomes" id="UP001165082"/>
    </source>
</evidence>
<organism evidence="2 3">
    <name type="scientific">Triparma retinervis</name>
    <dbReference type="NCBI Taxonomy" id="2557542"/>
    <lineage>
        <taxon>Eukaryota</taxon>
        <taxon>Sar</taxon>
        <taxon>Stramenopiles</taxon>
        <taxon>Ochrophyta</taxon>
        <taxon>Bolidophyceae</taxon>
        <taxon>Parmales</taxon>
        <taxon>Triparmaceae</taxon>
        <taxon>Triparma</taxon>
    </lineage>
</organism>
<comment type="caution">
    <text evidence="2">The sequence shown here is derived from an EMBL/GenBank/DDBJ whole genome shotgun (WGS) entry which is preliminary data.</text>
</comment>
<dbReference type="GO" id="GO:0005524">
    <property type="term" value="F:ATP binding"/>
    <property type="evidence" value="ECO:0007669"/>
    <property type="project" value="InterPro"/>
</dbReference>
<feature type="region of interest" description="Disordered" evidence="1">
    <location>
        <begin position="1"/>
        <end position="62"/>
    </location>
</feature>
<dbReference type="GO" id="GO:0030983">
    <property type="term" value="F:mismatched DNA binding"/>
    <property type="evidence" value="ECO:0007669"/>
    <property type="project" value="InterPro"/>
</dbReference>
<dbReference type="Proteomes" id="UP001165082">
    <property type="component" value="Unassembled WGS sequence"/>
</dbReference>
<sequence length="272" mass="29153">MTKTPTFSTSGRSKRALSPNATDKNSGSSKKGTTKGVSGRGGHFRSSSASNVLSGKAPNSRKSSHCICSVVENLARETAIASIDVLNPTMLTILKQSNSLSYNETLLALDVLQPDEILLNEGRKSSPLVGKISSYYNSSCGAVPQDDSGPSRNLGDTDIVVKLISRAHFDQTKGAEFLTRVLRVSTFNPDMLTEFIVPSAANAALTYCQGTTSIVFSPHCLSVSMNASELNSRMSIDRSTVMHLELLTNSRCANKKQSLFHTIDNTVTSVGR</sequence>
<feature type="compositionally biased region" description="Low complexity" evidence="1">
    <location>
        <begin position="24"/>
        <end position="37"/>
    </location>
</feature>
<accession>A0A9W6ZZI3</accession>
<name>A0A9W6ZZI3_9STRA</name>
<dbReference type="OrthoDB" id="276261at2759"/>
<gene>
    <name evidence="2" type="ORF">TrRE_jg12063</name>
</gene>
<feature type="compositionally biased region" description="Polar residues" evidence="1">
    <location>
        <begin position="1"/>
        <end position="11"/>
    </location>
</feature>
<evidence type="ECO:0000313" key="2">
    <source>
        <dbReference type="EMBL" id="GMH60172.1"/>
    </source>
</evidence>
<keyword evidence="3" id="KW-1185">Reference proteome</keyword>